<dbReference type="OrthoDB" id="77564at2759"/>
<evidence type="ECO:0000256" key="8">
    <source>
        <dbReference type="RuleBase" id="RU000540"/>
    </source>
</evidence>
<dbReference type="GO" id="GO:0009791">
    <property type="term" value="P:post-embryonic development"/>
    <property type="evidence" value="ECO:0007669"/>
    <property type="project" value="UniProtKB-ARBA"/>
</dbReference>
<dbReference type="GO" id="GO:0031491">
    <property type="term" value="F:nucleosome binding"/>
    <property type="evidence" value="ECO:0007669"/>
    <property type="project" value="TreeGrafter"/>
</dbReference>
<dbReference type="GO" id="GO:0006325">
    <property type="term" value="P:chromatin organization"/>
    <property type="evidence" value="ECO:0007669"/>
    <property type="project" value="InterPro"/>
</dbReference>
<evidence type="ECO:0000256" key="2">
    <source>
        <dbReference type="ARBA" id="ARBA00010858"/>
    </source>
</evidence>
<accession>A0A5C7HYV1</accession>
<dbReference type="PANTHER" id="PTHR15502:SF7">
    <property type="entry name" value="CALCINEURIN-BINDING PROTEIN CABIN-1"/>
    <property type="match status" value="1"/>
</dbReference>
<keyword evidence="11" id="KW-1185">Reference proteome</keyword>
<gene>
    <name evidence="10" type="ORF">EZV62_013321</name>
</gene>
<dbReference type="Gene3D" id="1.25.40.10">
    <property type="entry name" value="Tetratricopeptide repeat domain"/>
    <property type="match status" value="1"/>
</dbReference>
<dbReference type="InterPro" id="IPR000136">
    <property type="entry name" value="Oleosin"/>
</dbReference>
<dbReference type="Pfam" id="PF01277">
    <property type="entry name" value="Oleosin"/>
    <property type="match status" value="1"/>
</dbReference>
<reference evidence="11" key="1">
    <citation type="journal article" date="2019" name="Gigascience">
        <title>De novo genome assembly of the endangered Acer yangbiense, a plant species with extremely small populations endemic to Yunnan Province, China.</title>
        <authorList>
            <person name="Yang J."/>
            <person name="Wariss H.M."/>
            <person name="Tao L."/>
            <person name="Zhang R."/>
            <person name="Yun Q."/>
            <person name="Hollingsworth P."/>
            <person name="Dao Z."/>
            <person name="Luo G."/>
            <person name="Guo H."/>
            <person name="Ma Y."/>
            <person name="Sun W."/>
        </authorList>
    </citation>
    <scope>NUCLEOTIDE SEQUENCE [LARGE SCALE GENOMIC DNA]</scope>
    <source>
        <strain evidence="11">cv. Malutang</strain>
    </source>
</reference>
<name>A0A5C7HYV1_9ROSI</name>
<dbReference type="Proteomes" id="UP000323000">
    <property type="component" value="Chromosome 5"/>
</dbReference>
<comment type="similarity">
    <text evidence="2 8">Belongs to the oleosin family.</text>
</comment>
<keyword evidence="7" id="KW-0539">Nucleus</keyword>
<dbReference type="EMBL" id="VAHF01000005">
    <property type="protein sequence ID" value="TXG61958.1"/>
    <property type="molecule type" value="Genomic_DNA"/>
</dbReference>
<protein>
    <recommendedName>
        <fullName evidence="8">Oleosin</fullName>
    </recommendedName>
</protein>
<dbReference type="GO" id="GO:0006450">
    <property type="term" value="P:regulation of translational fidelity"/>
    <property type="evidence" value="ECO:0007669"/>
    <property type="project" value="InterPro"/>
</dbReference>
<evidence type="ECO:0000256" key="4">
    <source>
        <dbReference type="ARBA" id="ARBA00022692"/>
    </source>
</evidence>
<comment type="caution">
    <text evidence="10">The sequence shown here is derived from an EMBL/GenBank/DDBJ whole genome shotgun (WGS) entry which is preliminary data.</text>
</comment>
<dbReference type="FunFam" id="1.25.40.10:FF:000431">
    <property type="entry name" value="Tetratricopeptide repeat (TPR)-like superfamily protein"/>
    <property type="match status" value="1"/>
</dbReference>
<evidence type="ECO:0000313" key="11">
    <source>
        <dbReference type="Proteomes" id="UP000323000"/>
    </source>
</evidence>
<evidence type="ECO:0000256" key="9">
    <source>
        <dbReference type="SAM" id="Phobius"/>
    </source>
</evidence>
<dbReference type="InterPro" id="IPR003837">
    <property type="entry name" value="GatC"/>
</dbReference>
<evidence type="ECO:0000313" key="10">
    <source>
        <dbReference type="EMBL" id="TXG61958.1"/>
    </source>
</evidence>
<feature type="transmembrane region" description="Helical" evidence="9">
    <location>
        <begin position="68"/>
        <end position="97"/>
    </location>
</feature>
<evidence type="ECO:0000256" key="1">
    <source>
        <dbReference type="ARBA" id="ARBA00004123"/>
    </source>
</evidence>
<keyword evidence="6 9" id="KW-0472">Membrane</keyword>
<dbReference type="Pfam" id="PF02686">
    <property type="entry name" value="GatC"/>
    <property type="match status" value="1"/>
</dbReference>
<feature type="transmembrane region" description="Helical" evidence="9">
    <location>
        <begin position="36"/>
        <end position="61"/>
    </location>
</feature>
<evidence type="ECO:0000256" key="5">
    <source>
        <dbReference type="ARBA" id="ARBA00022989"/>
    </source>
</evidence>
<dbReference type="GO" id="GO:0005634">
    <property type="term" value="C:nucleus"/>
    <property type="evidence" value="ECO:0007669"/>
    <property type="project" value="UniProtKB-SubCell"/>
</dbReference>
<keyword evidence="4 9" id="KW-0812">Transmembrane</keyword>
<dbReference type="PANTHER" id="PTHR15502">
    <property type="entry name" value="CALCINEURIN-BINDING PROTEIN CABIN 1-RELATED"/>
    <property type="match status" value="1"/>
</dbReference>
<dbReference type="InterPro" id="IPR011990">
    <property type="entry name" value="TPR-like_helical_dom_sf"/>
</dbReference>
<comment type="subcellular location">
    <subcellularLocation>
        <location evidence="8">Lipid droplet</location>
    </subcellularLocation>
    <subcellularLocation>
        <location evidence="8">Membrane</location>
        <topology evidence="8">Multi-pass membrane protein</topology>
    </subcellularLocation>
    <subcellularLocation>
        <location evidence="1">Nucleus</location>
    </subcellularLocation>
</comment>
<dbReference type="GO" id="GO:0048608">
    <property type="term" value="P:reproductive structure development"/>
    <property type="evidence" value="ECO:0007669"/>
    <property type="project" value="UniProtKB-ARBA"/>
</dbReference>
<keyword evidence="5 9" id="KW-1133">Transmembrane helix</keyword>
<proteinExistence type="inferred from homology"/>
<dbReference type="GO" id="GO:0012511">
    <property type="term" value="C:monolayer-surrounded lipid storage body"/>
    <property type="evidence" value="ECO:0007669"/>
    <property type="project" value="InterPro"/>
</dbReference>
<dbReference type="InterPro" id="IPR036113">
    <property type="entry name" value="Asp/Glu-ADT_sf_sub_c"/>
</dbReference>
<organism evidence="10 11">
    <name type="scientific">Acer yangbiense</name>
    <dbReference type="NCBI Taxonomy" id="1000413"/>
    <lineage>
        <taxon>Eukaryota</taxon>
        <taxon>Viridiplantae</taxon>
        <taxon>Streptophyta</taxon>
        <taxon>Embryophyta</taxon>
        <taxon>Tracheophyta</taxon>
        <taxon>Spermatophyta</taxon>
        <taxon>Magnoliopsida</taxon>
        <taxon>eudicotyledons</taxon>
        <taxon>Gunneridae</taxon>
        <taxon>Pentapetalae</taxon>
        <taxon>rosids</taxon>
        <taxon>malvids</taxon>
        <taxon>Sapindales</taxon>
        <taxon>Sapindaceae</taxon>
        <taxon>Hippocastanoideae</taxon>
        <taxon>Acereae</taxon>
        <taxon>Acer</taxon>
    </lineage>
</organism>
<dbReference type="SUPFAM" id="SSF48452">
    <property type="entry name" value="TPR-like"/>
    <property type="match status" value="1"/>
</dbReference>
<keyword evidence="3 8" id="KW-0551">Lipid droplet</keyword>
<evidence type="ECO:0000256" key="6">
    <source>
        <dbReference type="ARBA" id="ARBA00023136"/>
    </source>
</evidence>
<sequence>MSSDQSKPATQALYERAPSTRQTVKFLTATTIGATLLFLSALTLTGTVLALILATPVLVLFSPILVPAGIVLFLSFAGFCFSGGCGVAAITTLSWIYSYVTGKHPPGADQLDYARMKIAGTARDMTERAKEYGQSVQHSGISQSQLSTTPTLNASGNPWLQLKNLRHEFHLSQTYQEGLLKLQSKEYDKARELLESVLKNPLISAAQEDGKASDGHLLQLRFLTLKNLAAVFLQQGSAHYESALRCYLQAVEIDTKDSVVWNQLGTLACSMGSLSISRWAFEQGLLCSPNNWNCMEKLLEVLIAIGDEVACLSVTELILRHWPSHSRALTVKNTIEESEPVPFAPRGIDKLEPKHVRLKFIDKRKAADDNLDETVTRKMLNQNIDLCLSEASWVALADALLEILLPLNGCGSEMAAEKGYRSGDVKLAIRLPSSSDIVMGLGEQKGTNSSEFGEAMPLAECNSEKRSVIKEKEANIFEEQPLERRSTRLERLRSRKPGKEEEDLAAHKDLAKDVLKFLESFIIGGQGAKDCDHGASCLVSCHDQVNSLEAECNDVAIYLRETSGNYGAYHMVHLLLEHAASRSLTCHDAFFKFLELEKLTRHCGLDRSPECSLFLAELYYDLGSAPYNFSKQSEFMLEASYLLCKIIESVALNYPFHLACASANVNSSSKQTFQSIEGTSANDSVCKDSLLDSSLLTNKGSFWARFFWLSGRLSILDGNKSKAHEQFCISLSLLGKMEDMNDSQCSIRLPYCKIIKELTINRILHEINLLQVDFLLDKTLGEMIEKEMYLDCVTLLAPLLFSTKDVHLDLLPIPAAYKNSEGIRSAELSALDVLIKACEKTKPKNPEVYLNCHQRKLQILMVFSGMDESLVSYKSFNQKSESKMHSDSDIVSGENSSKHWNHLVAEEVKAILHCLSQLKNIIDQSGDSNSFVVPESRIGDLQSLLLVVMCNVASNFLCKKSSGPVVVDETDQKQQCCFVDAATAFCKLQHLNPTVPVKTQVELIVAVHDLLAEYGLCCAGKSGEGEEGTFLKFAIKHLLALNMKLKSNFSSPNEETIGFDQQFSNNSHVKASQDGLRSDTLDMEMGGAETDDTLAVKRDDSEGITNDTPPQSGLEKDDIRVECEKHCDDNDKINKIEKNGNQGTDCGNELAEDEREELELMIENALDQCFFCLYGLNLGSDSSYEDDLVLHRNSSRGDYQTKEQCADVFQYVLPYAKSSSKTGLVKLRRVLRAIRKHFPQPPEDVLAGNAIDKFLDDPDLCEDKLSKEAGSDGYLETIMKIIFPDMESLSQCKTQSIGRSDPYLKSEIHELLALVYYDSLQHVVPFYDQRSVVPSKDAAWKIFCENSLRHFKKAFAHKEDWSYPFYMGKLCEKLGYSHEISLSYYDKAIGLNPSAVDPLYRMHASRLKMLCTSGKHNRELLKVLSAYSFSQSIKDAIMNIFSKMDPEIPYMPEDNMNGIPALNAEERKHNELVQMEEVWRMLYNDSLSALEVCIEGDLKHFHKARYMLAQGIYRRGQSGDLEKAKDELSFCFKSTRSSFTIYMWEIDGMVKKGRRKAAGFAGNKKILEVNLPESSRKFITCIRKYLLFYLKLLEETGDICTLDRAYVSLKADKRFSLCIEDLVPVALGRYIRALLSSMQQGETAVSCAAGSSEHQLEKIFSLFMEQGSLWPEICCAPEIKSAEISESSLYGYLHQYIASLEIKGKLETLEAINEKIRKRFKNPKLSNSNCAKVCRHASVAWCRSLIINLALITPLRALPSSEFQAPNPTDGALEHSQLLCVDLQTDELWNSPFEDKTHLKNLGTKWNPMLTKIKNTIVKKALDENMETANSLLRYSYNFYRESSCVTLPSGVSLYLVPSRLATEAQFQPGMDGVEILDLSIPRKLLVWAYTLLQGRFANISAVVKHCEENVKLKVKKGAGTPSVPTNTSIQTTATAYTGGGKDGTGHGGNTEAEAASVTATVVSATSSMNDITECVLALPSSDKSLIGVPQQQSSTTVAEKSNTSVKSASCELGDVKKGLGGNCKESSLPSNISTTLPIAGRFEELVEEFAPKIRQVIDWFGQLQAVDLNSIDPAIRADTEIDNLREDMPDTFENREAIIAAVPSYEEPFIKVPKVLNKE</sequence>
<dbReference type="SUPFAM" id="SSF141000">
    <property type="entry name" value="Glu-tRNAGln amidotransferase C subunit"/>
    <property type="match status" value="1"/>
</dbReference>
<evidence type="ECO:0000256" key="7">
    <source>
        <dbReference type="ARBA" id="ARBA00023242"/>
    </source>
</evidence>
<dbReference type="InterPro" id="IPR033053">
    <property type="entry name" value="Hir3/CABIN1"/>
</dbReference>
<dbReference type="PROSITE" id="PS00811">
    <property type="entry name" value="OLEOSINS"/>
    <property type="match status" value="1"/>
</dbReference>
<dbReference type="GO" id="GO:0016020">
    <property type="term" value="C:membrane"/>
    <property type="evidence" value="ECO:0007669"/>
    <property type="project" value="UniProtKB-SubCell"/>
</dbReference>
<evidence type="ECO:0000256" key="3">
    <source>
        <dbReference type="ARBA" id="ARBA00022677"/>
    </source>
</evidence>